<evidence type="ECO:0008006" key="4">
    <source>
        <dbReference type="Google" id="ProtNLM"/>
    </source>
</evidence>
<evidence type="ECO:0000256" key="1">
    <source>
        <dbReference type="SAM" id="Phobius"/>
    </source>
</evidence>
<evidence type="ECO:0000313" key="3">
    <source>
        <dbReference type="Proteomes" id="UP000292262"/>
    </source>
</evidence>
<dbReference type="Proteomes" id="UP000292262">
    <property type="component" value="Unassembled WGS sequence"/>
</dbReference>
<keyword evidence="1" id="KW-0472">Membrane</keyword>
<sequence>MKDVFEHIDRYLDGELTAAELERFEEELQLNPELQDQVKLEKDMRALLSDEDWILANKAAVADSEEGKRFKAYYQSTEADEVKNSIAAVIADRKNNDRRKFIWLSIAASFAVLLASTFVIFKDGGTSDLYAEYINKEELPSMITRNSGGGILDKAQSLFDNENYKEAIKNFENYQSQSEVINPLSYIYLGISYLEVGAYSKAKNQFNLLAKSNTLQSEKANWYLLLTSLKQGNRREAQQILNRILQSESSYHYDKALAIKKALE</sequence>
<keyword evidence="1" id="KW-1133">Transmembrane helix</keyword>
<accession>A0A4Q7P396</accession>
<comment type="caution">
    <text evidence="2">The sequence shown here is derived from an EMBL/GenBank/DDBJ whole genome shotgun (WGS) entry which is preliminary data.</text>
</comment>
<dbReference type="OrthoDB" id="1144971at2"/>
<keyword evidence="3" id="KW-1185">Reference proteome</keyword>
<organism evidence="2 3">
    <name type="scientific">Aquimarina brevivitae</name>
    <dbReference type="NCBI Taxonomy" id="323412"/>
    <lineage>
        <taxon>Bacteria</taxon>
        <taxon>Pseudomonadati</taxon>
        <taxon>Bacteroidota</taxon>
        <taxon>Flavobacteriia</taxon>
        <taxon>Flavobacteriales</taxon>
        <taxon>Flavobacteriaceae</taxon>
        <taxon>Aquimarina</taxon>
    </lineage>
</organism>
<protein>
    <recommendedName>
        <fullName evidence="4">Tetratricopeptide repeat protein</fullName>
    </recommendedName>
</protein>
<dbReference type="InterPro" id="IPR011990">
    <property type="entry name" value="TPR-like_helical_dom_sf"/>
</dbReference>
<proteinExistence type="predicted"/>
<dbReference type="AlphaFoldDB" id="A0A4Q7P396"/>
<dbReference type="Gene3D" id="1.25.40.10">
    <property type="entry name" value="Tetratricopeptide repeat domain"/>
    <property type="match status" value="1"/>
</dbReference>
<keyword evidence="1" id="KW-0812">Transmembrane</keyword>
<evidence type="ECO:0000313" key="2">
    <source>
        <dbReference type="EMBL" id="RZS93152.1"/>
    </source>
</evidence>
<dbReference type="RefSeq" id="WP_130286297.1">
    <property type="nucleotide sequence ID" value="NZ_SGXE01000002.1"/>
</dbReference>
<dbReference type="EMBL" id="SGXE01000002">
    <property type="protein sequence ID" value="RZS93152.1"/>
    <property type="molecule type" value="Genomic_DNA"/>
</dbReference>
<name>A0A4Q7P396_9FLAO</name>
<gene>
    <name evidence="2" type="ORF">EV197_1722</name>
</gene>
<reference evidence="2 3" key="1">
    <citation type="submission" date="2019-02" db="EMBL/GenBank/DDBJ databases">
        <title>Genomic Encyclopedia of Type Strains, Phase IV (KMG-IV): sequencing the most valuable type-strain genomes for metagenomic binning, comparative biology and taxonomic classification.</title>
        <authorList>
            <person name="Goeker M."/>
        </authorList>
    </citation>
    <scope>NUCLEOTIDE SEQUENCE [LARGE SCALE GENOMIC DNA]</scope>
    <source>
        <strain evidence="2 3">DSM 17196</strain>
    </source>
</reference>
<feature type="transmembrane region" description="Helical" evidence="1">
    <location>
        <begin position="101"/>
        <end position="121"/>
    </location>
</feature>
<dbReference type="SUPFAM" id="SSF48452">
    <property type="entry name" value="TPR-like"/>
    <property type="match status" value="1"/>
</dbReference>